<dbReference type="GO" id="GO:0006570">
    <property type="term" value="P:tyrosine metabolic process"/>
    <property type="evidence" value="ECO:0007669"/>
    <property type="project" value="TreeGrafter"/>
</dbReference>
<dbReference type="InterPro" id="IPR038906">
    <property type="entry name" value="TTC36"/>
</dbReference>
<dbReference type="EMBL" id="WVTA01000001">
    <property type="protein sequence ID" value="KAK3217144.1"/>
    <property type="molecule type" value="Genomic_DNA"/>
</dbReference>
<evidence type="ECO:0000256" key="2">
    <source>
        <dbReference type="SAM" id="MobiDB-lite"/>
    </source>
</evidence>
<evidence type="ECO:0000256" key="1">
    <source>
        <dbReference type="ARBA" id="ARBA00006995"/>
    </source>
</evidence>
<name>A0AAN6M6K9_9PLEO</name>
<dbReference type="PANTHER" id="PTHR21405:SF0">
    <property type="entry name" value="TETRATRICOPEPTIDE REPEAT PROTEIN 36"/>
    <property type="match status" value="1"/>
</dbReference>
<sequence>MAISTPNTTLSANDKRILNALFDPETLPSSVAASKSTSTIDDSLPSHPSISPSQLSTLEAQQNDLVRHITSSSSTPDIELAITQQDEIIKSHPSYPSAYLNRAMLQRMKLESSLSNNASIFTSPESEIDTLFSDISRAISTSLSTSSTATAVSPYQARILRTAYSHRAYLYLKAAELGGEWRGKGKSELEEMASMDFASAARFGDEVAREMSVRTNPYAKMCGAIVKNALREERKDMLG</sequence>
<evidence type="ECO:0000313" key="4">
    <source>
        <dbReference type="Proteomes" id="UP001280581"/>
    </source>
</evidence>
<protein>
    <submittedName>
        <fullName evidence="3">Uncharacterized protein</fullName>
    </submittedName>
</protein>
<accession>A0AAN6M6K9</accession>
<keyword evidence="4" id="KW-1185">Reference proteome</keyword>
<proteinExistence type="inferred from homology"/>
<evidence type="ECO:0000313" key="3">
    <source>
        <dbReference type="EMBL" id="KAK3217144.1"/>
    </source>
</evidence>
<dbReference type="AlphaFoldDB" id="A0AAN6M6K9"/>
<gene>
    <name evidence="3" type="ORF">GRF29_1g2094270</name>
</gene>
<reference evidence="3 4" key="1">
    <citation type="submission" date="2021-02" db="EMBL/GenBank/DDBJ databases">
        <title>Genome assembly of Pseudopithomyces chartarum.</title>
        <authorList>
            <person name="Jauregui R."/>
            <person name="Singh J."/>
            <person name="Voisey C."/>
        </authorList>
    </citation>
    <scope>NUCLEOTIDE SEQUENCE [LARGE SCALE GENOMIC DNA]</scope>
    <source>
        <strain evidence="3 4">AGR01</strain>
    </source>
</reference>
<comment type="similarity">
    <text evidence="1">Belongs to the TTC36 family.</text>
</comment>
<comment type="caution">
    <text evidence="3">The sequence shown here is derived from an EMBL/GenBank/DDBJ whole genome shotgun (WGS) entry which is preliminary data.</text>
</comment>
<organism evidence="3 4">
    <name type="scientific">Pseudopithomyces chartarum</name>
    <dbReference type="NCBI Taxonomy" id="1892770"/>
    <lineage>
        <taxon>Eukaryota</taxon>
        <taxon>Fungi</taxon>
        <taxon>Dikarya</taxon>
        <taxon>Ascomycota</taxon>
        <taxon>Pezizomycotina</taxon>
        <taxon>Dothideomycetes</taxon>
        <taxon>Pleosporomycetidae</taxon>
        <taxon>Pleosporales</taxon>
        <taxon>Massarineae</taxon>
        <taxon>Didymosphaeriaceae</taxon>
        <taxon>Pseudopithomyces</taxon>
    </lineage>
</organism>
<feature type="region of interest" description="Disordered" evidence="2">
    <location>
        <begin position="33"/>
        <end position="52"/>
    </location>
</feature>
<dbReference type="PANTHER" id="PTHR21405">
    <property type="entry name" value="CDNA SEQUENCE BC021608"/>
    <property type="match status" value="1"/>
</dbReference>
<dbReference type="Proteomes" id="UP001280581">
    <property type="component" value="Unassembled WGS sequence"/>
</dbReference>